<name>A0A8S9L9L7_BRACR</name>
<gene>
    <name evidence="1" type="ORF">F2Q70_00027431</name>
</gene>
<accession>A0A8S9L9L7</accession>
<organism evidence="1">
    <name type="scientific">Brassica cretica</name>
    <name type="common">Mustard</name>
    <dbReference type="NCBI Taxonomy" id="69181"/>
    <lineage>
        <taxon>Eukaryota</taxon>
        <taxon>Viridiplantae</taxon>
        <taxon>Streptophyta</taxon>
        <taxon>Embryophyta</taxon>
        <taxon>Tracheophyta</taxon>
        <taxon>Spermatophyta</taxon>
        <taxon>Magnoliopsida</taxon>
        <taxon>eudicotyledons</taxon>
        <taxon>Gunneridae</taxon>
        <taxon>Pentapetalae</taxon>
        <taxon>rosids</taxon>
        <taxon>malvids</taxon>
        <taxon>Brassicales</taxon>
        <taxon>Brassicaceae</taxon>
        <taxon>Brassiceae</taxon>
        <taxon>Brassica</taxon>
    </lineage>
</organism>
<sequence>MSLASGLLKSLQQVALSRNGFQTPLHEVALDVIRYTKECRAGSSSRSGWSLWIAAGWLPRNGGSLQLLATCLKEWRAGSPTRSGWPLRVVPCRAGALVAERVRSDTQLVQ</sequence>
<comment type="caution">
    <text evidence="1">The sequence shown here is derived from an EMBL/GenBank/DDBJ whole genome shotgun (WGS) entry which is preliminary data.</text>
</comment>
<proteinExistence type="predicted"/>
<evidence type="ECO:0000313" key="1">
    <source>
        <dbReference type="EMBL" id="KAF2604840.1"/>
    </source>
</evidence>
<dbReference type="EMBL" id="QGKY02000094">
    <property type="protein sequence ID" value="KAF2604840.1"/>
    <property type="molecule type" value="Genomic_DNA"/>
</dbReference>
<reference evidence="1" key="1">
    <citation type="submission" date="2019-12" db="EMBL/GenBank/DDBJ databases">
        <title>Genome sequencing and annotation of Brassica cretica.</title>
        <authorList>
            <person name="Studholme D.J."/>
            <person name="Sarris P.F."/>
        </authorList>
    </citation>
    <scope>NUCLEOTIDE SEQUENCE</scope>
    <source>
        <strain evidence="1">PFS-102/07</strain>
        <tissue evidence="1">Leaf</tissue>
    </source>
</reference>
<protein>
    <submittedName>
        <fullName evidence="1">Uncharacterized protein</fullName>
    </submittedName>
</protein>
<dbReference type="AlphaFoldDB" id="A0A8S9L9L7"/>